<dbReference type="SUPFAM" id="SSF50494">
    <property type="entry name" value="Trypsin-like serine proteases"/>
    <property type="match status" value="1"/>
</dbReference>
<feature type="domain" description="Peptidase S1" evidence="8">
    <location>
        <begin position="164"/>
        <end position="363"/>
    </location>
</feature>
<dbReference type="OrthoDB" id="6380398at2759"/>
<dbReference type="InterPro" id="IPR001254">
    <property type="entry name" value="Trypsin_dom"/>
</dbReference>
<evidence type="ECO:0000313" key="10">
    <source>
        <dbReference type="Proteomes" id="UP000677054"/>
    </source>
</evidence>
<name>A0A7R8X8T6_9CRUS</name>
<keyword evidence="3" id="KW-0645">Protease</keyword>
<keyword evidence="10" id="KW-1185">Reference proteome</keyword>
<evidence type="ECO:0000256" key="2">
    <source>
        <dbReference type="ARBA" id="ARBA00022525"/>
    </source>
</evidence>
<evidence type="ECO:0000256" key="3">
    <source>
        <dbReference type="ARBA" id="ARBA00022670"/>
    </source>
</evidence>
<comment type="subcellular location">
    <subcellularLocation>
        <location evidence="1">Secreted</location>
    </subcellularLocation>
</comment>
<dbReference type="Pfam" id="PF00089">
    <property type="entry name" value="Trypsin"/>
    <property type="match status" value="1"/>
</dbReference>
<reference evidence="9" key="1">
    <citation type="submission" date="2020-11" db="EMBL/GenBank/DDBJ databases">
        <authorList>
            <person name="Tran Van P."/>
        </authorList>
    </citation>
    <scope>NUCLEOTIDE SEQUENCE</scope>
</reference>
<dbReference type="Gene3D" id="2.40.10.10">
    <property type="entry name" value="Trypsin-like serine proteases"/>
    <property type="match status" value="2"/>
</dbReference>
<dbReference type="GO" id="GO:0004252">
    <property type="term" value="F:serine-type endopeptidase activity"/>
    <property type="evidence" value="ECO:0007669"/>
    <property type="project" value="InterPro"/>
</dbReference>
<keyword evidence="4" id="KW-0378">Hydrolase</keyword>
<dbReference type="EMBL" id="LR900576">
    <property type="protein sequence ID" value="CAD7246169.1"/>
    <property type="molecule type" value="Genomic_DNA"/>
</dbReference>
<keyword evidence="6" id="KW-1015">Disulfide bond</keyword>
<dbReference type="EMBL" id="CAJPEV010001059">
    <property type="protein sequence ID" value="CAG0890449.1"/>
    <property type="molecule type" value="Genomic_DNA"/>
</dbReference>
<evidence type="ECO:0000313" key="9">
    <source>
        <dbReference type="EMBL" id="CAD7246169.1"/>
    </source>
</evidence>
<feature type="region of interest" description="Disordered" evidence="7">
    <location>
        <begin position="1"/>
        <end position="24"/>
    </location>
</feature>
<dbReference type="Proteomes" id="UP000677054">
    <property type="component" value="Unassembled WGS sequence"/>
</dbReference>
<dbReference type="PROSITE" id="PS50240">
    <property type="entry name" value="TRYPSIN_DOM"/>
    <property type="match status" value="1"/>
</dbReference>
<dbReference type="SMART" id="SM00020">
    <property type="entry name" value="Tryp_SPc"/>
    <property type="match status" value="1"/>
</dbReference>
<dbReference type="PANTHER" id="PTHR24264">
    <property type="entry name" value="TRYPSIN-RELATED"/>
    <property type="match status" value="1"/>
</dbReference>
<evidence type="ECO:0000256" key="6">
    <source>
        <dbReference type="ARBA" id="ARBA00023157"/>
    </source>
</evidence>
<evidence type="ECO:0000256" key="1">
    <source>
        <dbReference type="ARBA" id="ARBA00004613"/>
    </source>
</evidence>
<keyword evidence="5" id="KW-0720">Serine protease</keyword>
<evidence type="ECO:0000256" key="4">
    <source>
        <dbReference type="ARBA" id="ARBA00022801"/>
    </source>
</evidence>
<protein>
    <recommendedName>
        <fullName evidence="8">Peptidase S1 domain-containing protein</fullName>
    </recommendedName>
</protein>
<dbReference type="InterPro" id="IPR043504">
    <property type="entry name" value="Peptidase_S1_PA_chymotrypsin"/>
</dbReference>
<dbReference type="GO" id="GO:0006508">
    <property type="term" value="P:proteolysis"/>
    <property type="evidence" value="ECO:0007669"/>
    <property type="project" value="UniProtKB-KW"/>
</dbReference>
<keyword evidence="2" id="KW-0964">Secreted</keyword>
<gene>
    <name evidence="9" type="ORF">DSTB1V02_LOCUS6026</name>
</gene>
<dbReference type="InterPro" id="IPR050127">
    <property type="entry name" value="Serine_Proteases_S1"/>
</dbReference>
<dbReference type="InterPro" id="IPR018114">
    <property type="entry name" value="TRYPSIN_HIS"/>
</dbReference>
<dbReference type="PANTHER" id="PTHR24264:SF65">
    <property type="entry name" value="SRCR DOMAIN-CONTAINING PROTEIN"/>
    <property type="match status" value="1"/>
</dbReference>
<dbReference type="PROSITE" id="PS00134">
    <property type="entry name" value="TRYPSIN_HIS"/>
    <property type="match status" value="1"/>
</dbReference>
<accession>A0A7R8X8T6</accession>
<evidence type="ECO:0000256" key="7">
    <source>
        <dbReference type="SAM" id="MobiDB-lite"/>
    </source>
</evidence>
<dbReference type="FunFam" id="2.40.10.10:FF:000068">
    <property type="entry name" value="transmembrane protease serine 2"/>
    <property type="match status" value="1"/>
</dbReference>
<dbReference type="GO" id="GO:0005615">
    <property type="term" value="C:extracellular space"/>
    <property type="evidence" value="ECO:0007669"/>
    <property type="project" value="TreeGrafter"/>
</dbReference>
<sequence>MDGSTRMDPLGSGVRSPRGGETRMCDASTLEVERGTRKGNRKEWLDRYQLHAFEDVEDRIRWHTRRHPSRKSRERSMRGTFIMNGYFAAIALLLALPEESLQGWSKKSETTVSPPAAPTTTIPPPSCSKYTTDSPLFSWFKRFLEVFLSGRREAEPGERQGGLIIGGSPATIAEAPWLAFVSITLSGVLYECTGSIIDELYVMTAAHCVKKGSVSASAMSVNVGNADQTLGTTYTAKSWLAHPSYTDFAKGHDIAVIKLNQALIISPSVQPICVPKSNSLCDAGACPAKIFGWGRTTETPALRSLVVQKLEVTGDSGGRLVVYVGSLADVMGVDSYHQGSCAQYPSRYIWDTANVDFISTEVTNG</sequence>
<feature type="region of interest" description="Disordered" evidence="7">
    <location>
        <begin position="106"/>
        <end position="128"/>
    </location>
</feature>
<evidence type="ECO:0000259" key="8">
    <source>
        <dbReference type="PROSITE" id="PS50240"/>
    </source>
</evidence>
<organism evidence="9">
    <name type="scientific">Darwinula stevensoni</name>
    <dbReference type="NCBI Taxonomy" id="69355"/>
    <lineage>
        <taxon>Eukaryota</taxon>
        <taxon>Metazoa</taxon>
        <taxon>Ecdysozoa</taxon>
        <taxon>Arthropoda</taxon>
        <taxon>Crustacea</taxon>
        <taxon>Oligostraca</taxon>
        <taxon>Ostracoda</taxon>
        <taxon>Podocopa</taxon>
        <taxon>Podocopida</taxon>
        <taxon>Darwinulocopina</taxon>
        <taxon>Darwinuloidea</taxon>
        <taxon>Darwinulidae</taxon>
        <taxon>Darwinula</taxon>
    </lineage>
</organism>
<dbReference type="InterPro" id="IPR009003">
    <property type="entry name" value="Peptidase_S1_PA"/>
</dbReference>
<feature type="compositionally biased region" description="Pro residues" evidence="7">
    <location>
        <begin position="115"/>
        <end position="126"/>
    </location>
</feature>
<dbReference type="AlphaFoldDB" id="A0A7R8X8T6"/>
<proteinExistence type="predicted"/>
<dbReference type="CDD" id="cd00190">
    <property type="entry name" value="Tryp_SPc"/>
    <property type="match status" value="1"/>
</dbReference>
<evidence type="ECO:0000256" key="5">
    <source>
        <dbReference type="ARBA" id="ARBA00022825"/>
    </source>
</evidence>